<dbReference type="RefSeq" id="WP_380230827.1">
    <property type="nucleotide sequence ID" value="NZ_JBHSVH010000002.1"/>
</dbReference>
<feature type="compositionally biased region" description="Gly residues" evidence="1">
    <location>
        <begin position="559"/>
        <end position="570"/>
    </location>
</feature>
<dbReference type="Proteomes" id="UP001596435">
    <property type="component" value="Unassembled WGS sequence"/>
</dbReference>
<keyword evidence="4" id="KW-1185">Reference proteome</keyword>
<feature type="compositionally biased region" description="Low complexity" evidence="1">
    <location>
        <begin position="617"/>
        <end position="626"/>
    </location>
</feature>
<accession>A0ABW2FU32</accession>
<feature type="region of interest" description="Disordered" evidence="1">
    <location>
        <begin position="374"/>
        <end position="399"/>
    </location>
</feature>
<reference evidence="4" key="1">
    <citation type="journal article" date="2019" name="Int. J. Syst. Evol. Microbiol.">
        <title>The Global Catalogue of Microorganisms (GCM) 10K type strain sequencing project: providing services to taxonomists for standard genome sequencing and annotation.</title>
        <authorList>
            <consortium name="The Broad Institute Genomics Platform"/>
            <consortium name="The Broad Institute Genome Sequencing Center for Infectious Disease"/>
            <person name="Wu L."/>
            <person name="Ma J."/>
        </authorList>
    </citation>
    <scope>NUCLEOTIDE SEQUENCE [LARGE SCALE GENOMIC DNA]</scope>
    <source>
        <strain evidence="4">CGMCC 1.12859</strain>
    </source>
</reference>
<name>A0ABW2FU32_9ACTN</name>
<evidence type="ECO:0000256" key="1">
    <source>
        <dbReference type="SAM" id="MobiDB-lite"/>
    </source>
</evidence>
<gene>
    <name evidence="3" type="ORF">ACFQMG_08685</name>
</gene>
<feature type="compositionally biased region" description="Low complexity" evidence="1">
    <location>
        <begin position="571"/>
        <end position="590"/>
    </location>
</feature>
<feature type="region of interest" description="Disordered" evidence="1">
    <location>
        <begin position="530"/>
        <end position="626"/>
    </location>
</feature>
<protein>
    <submittedName>
        <fullName evidence="3">Sigma-70 family RNA polymerase sigma factor</fullName>
    </submittedName>
</protein>
<evidence type="ECO:0000259" key="2">
    <source>
        <dbReference type="Pfam" id="PF19190"/>
    </source>
</evidence>
<feature type="domain" description="BACON" evidence="2">
    <location>
        <begin position="447"/>
        <end position="513"/>
    </location>
</feature>
<dbReference type="InterPro" id="IPR024361">
    <property type="entry name" value="BACON"/>
</dbReference>
<sequence>MLETPVTAASPLWQAYGRHVDGLFTYCLSVLCEHDAALAAVGEVRDLALRHGDRLADPELRRAWLYALARHCCLRRLEAGTGGATAETRPGVVARRREELARLAWPEAAGTDPDQREALELAVRHRLGPPEVAAVLGLTVPATEDLLAAAGAEVGRTRTALLVLGVGSCPELARLGGVGAESWRGWVLGPALRRELVQHVVRCPTCRGTAERVAGELEPGLSGLPGLPLLPAPAAVRAGAKVGRAPGGAAGAAFLAGAAAGRRAAARAGDVVRAGRGAGPFRSARAAGVPAASAKAGGAGSWAASWAGDETIRFDQRGFPRHRAVSAGRSAMRQRVVTTGVLAAVLSAPVVALWAAHRGGDGAHGAAAVSSVRVDAPASDPAGARGSGPDGTEAYPGTPGAAALQLAGAATAETLLPTVQGAAVPVPSHGAGRFDDSVLDPPAPAGPGQLTVEAGEYGSRTVITLTNSGGTTIQWHAVLDAPWLRLSRDEGSLAPGRRITVTVTVDETAAPAGHWTAHIALPPSEAVVTLEGGPVHRDGPTPTEPPGGDRQSPPPSDTGGTGGGTGGPSGTPGTPTAPADPTTPAPGGSPQRSGPPTAEGGPTGNPPASSTPPPSGSPAATGAPAP</sequence>
<dbReference type="EMBL" id="JBHTAJ010000012">
    <property type="protein sequence ID" value="MFC7179639.1"/>
    <property type="molecule type" value="Genomic_DNA"/>
</dbReference>
<dbReference type="Pfam" id="PF19190">
    <property type="entry name" value="BACON_2"/>
    <property type="match status" value="1"/>
</dbReference>
<proteinExistence type="predicted"/>
<evidence type="ECO:0000313" key="3">
    <source>
        <dbReference type="EMBL" id="MFC7179639.1"/>
    </source>
</evidence>
<comment type="caution">
    <text evidence="3">The sequence shown here is derived from an EMBL/GenBank/DDBJ whole genome shotgun (WGS) entry which is preliminary data.</text>
</comment>
<organism evidence="3 4">
    <name type="scientific">Kitasatospora paranensis</name>
    <dbReference type="NCBI Taxonomy" id="258053"/>
    <lineage>
        <taxon>Bacteria</taxon>
        <taxon>Bacillati</taxon>
        <taxon>Actinomycetota</taxon>
        <taxon>Actinomycetes</taxon>
        <taxon>Kitasatosporales</taxon>
        <taxon>Streptomycetaceae</taxon>
        <taxon>Kitasatospora</taxon>
    </lineage>
</organism>
<evidence type="ECO:0000313" key="4">
    <source>
        <dbReference type="Proteomes" id="UP001596435"/>
    </source>
</evidence>